<evidence type="ECO:0000313" key="3">
    <source>
        <dbReference type="Proteomes" id="UP000196573"/>
    </source>
</evidence>
<feature type="transmembrane region" description="Helical" evidence="1">
    <location>
        <begin position="20"/>
        <end position="46"/>
    </location>
</feature>
<keyword evidence="1" id="KW-1133">Transmembrane helix</keyword>
<keyword evidence="1" id="KW-0812">Transmembrane</keyword>
<feature type="transmembrane region" description="Helical" evidence="1">
    <location>
        <begin position="93"/>
        <end position="114"/>
    </location>
</feature>
<sequence length="170" mass="18295">MSGQEAIYKQQLRAVIHGSLGIFLGLLAGVALTYSALGEIAIWPWVSIPVDMPGDVSLWRAAHVGSITNGLLCIALPLAFGVVKADGVSARRVCNALIFTVWGNIIFYFARIWGTNRGLALESERFGEGNFFDGLAMWPAFAAMLVTAYAVIKMILLARQALKLGGVSHD</sequence>
<feature type="transmembrane region" description="Helical" evidence="1">
    <location>
        <begin position="134"/>
        <end position="156"/>
    </location>
</feature>
<protein>
    <recommendedName>
        <fullName evidence="4">Styrene-oxide isomerase</fullName>
    </recommendedName>
</protein>
<keyword evidence="1" id="KW-0472">Membrane</keyword>
<keyword evidence="3" id="KW-1185">Reference proteome</keyword>
<dbReference type="Pfam" id="PF26512">
    <property type="entry name" value="SOI"/>
    <property type="match status" value="1"/>
</dbReference>
<dbReference type="Proteomes" id="UP000196573">
    <property type="component" value="Unassembled WGS sequence"/>
</dbReference>
<dbReference type="OrthoDB" id="5741666at2"/>
<dbReference type="RefSeq" id="WP_087111326.1">
    <property type="nucleotide sequence ID" value="NZ_CBCSCN010000007.1"/>
</dbReference>
<dbReference type="EMBL" id="FWPT01000007">
    <property type="protein sequence ID" value="SMA49040.1"/>
    <property type="molecule type" value="Genomic_DNA"/>
</dbReference>
<evidence type="ECO:0000313" key="2">
    <source>
        <dbReference type="EMBL" id="SMA49040.1"/>
    </source>
</evidence>
<accession>A0A1X7AM84</accession>
<gene>
    <name evidence="2" type="ORF">EHSB41UT_03014</name>
</gene>
<proteinExistence type="predicted"/>
<evidence type="ECO:0000256" key="1">
    <source>
        <dbReference type="SAM" id="Phobius"/>
    </source>
</evidence>
<organism evidence="2 3">
    <name type="scientific">Parendozoicomonas haliclonae</name>
    <dbReference type="NCBI Taxonomy" id="1960125"/>
    <lineage>
        <taxon>Bacteria</taxon>
        <taxon>Pseudomonadati</taxon>
        <taxon>Pseudomonadota</taxon>
        <taxon>Gammaproteobacteria</taxon>
        <taxon>Oceanospirillales</taxon>
        <taxon>Endozoicomonadaceae</taxon>
        <taxon>Parendozoicomonas</taxon>
    </lineage>
</organism>
<name>A0A1X7AM84_9GAMM</name>
<dbReference type="InterPro" id="IPR058965">
    <property type="entry name" value="SOI/HabA-like"/>
</dbReference>
<evidence type="ECO:0008006" key="4">
    <source>
        <dbReference type="Google" id="ProtNLM"/>
    </source>
</evidence>
<dbReference type="AlphaFoldDB" id="A0A1X7AM84"/>
<reference evidence="2 3" key="1">
    <citation type="submission" date="2017-03" db="EMBL/GenBank/DDBJ databases">
        <authorList>
            <person name="Afonso C.L."/>
            <person name="Miller P.J."/>
            <person name="Scott M.A."/>
            <person name="Spackman E."/>
            <person name="Goraichik I."/>
            <person name="Dimitrov K.M."/>
            <person name="Suarez D.L."/>
            <person name="Swayne D.E."/>
        </authorList>
    </citation>
    <scope>NUCLEOTIDE SEQUENCE [LARGE SCALE GENOMIC DNA]</scope>
    <source>
        <strain evidence="2">SB41UT1</strain>
    </source>
</reference>
<feature type="transmembrane region" description="Helical" evidence="1">
    <location>
        <begin position="58"/>
        <end position="81"/>
    </location>
</feature>